<evidence type="ECO:0000313" key="2">
    <source>
        <dbReference type="Proteomes" id="UP000010445"/>
    </source>
</evidence>
<dbReference type="HOGENOM" id="CLU_1319131_0_0_11"/>
<organism evidence="1 2">
    <name type="scientific">Corynebacterium durum F0235</name>
    <dbReference type="NCBI Taxonomy" id="1035195"/>
    <lineage>
        <taxon>Bacteria</taxon>
        <taxon>Bacillati</taxon>
        <taxon>Actinomycetota</taxon>
        <taxon>Actinomycetes</taxon>
        <taxon>Mycobacteriales</taxon>
        <taxon>Corynebacteriaceae</taxon>
        <taxon>Corynebacterium</taxon>
    </lineage>
</organism>
<reference evidence="1 2" key="1">
    <citation type="submission" date="2012-05" db="EMBL/GenBank/DDBJ databases">
        <authorList>
            <person name="Weinstock G."/>
            <person name="Sodergren E."/>
            <person name="Lobos E.A."/>
            <person name="Fulton L."/>
            <person name="Fulton R."/>
            <person name="Courtney L."/>
            <person name="Fronick C."/>
            <person name="O'Laughlin M."/>
            <person name="Godfrey J."/>
            <person name="Wilson R.M."/>
            <person name="Miner T."/>
            <person name="Farmer C."/>
            <person name="Delehaunty K."/>
            <person name="Cordes M."/>
            <person name="Minx P."/>
            <person name="Tomlinson C."/>
            <person name="Chen J."/>
            <person name="Wollam A."/>
            <person name="Pepin K.H."/>
            <person name="Bhonagiri V."/>
            <person name="Zhang X."/>
            <person name="Suruliraj S."/>
            <person name="Warren W."/>
            <person name="Mitreva M."/>
            <person name="Mardis E.R."/>
            <person name="Wilson R.K."/>
        </authorList>
    </citation>
    <scope>NUCLEOTIDE SEQUENCE [LARGE SCALE GENOMIC DNA]</scope>
    <source>
        <strain evidence="1 2">F0235</strain>
    </source>
</reference>
<accession>L1MFN8</accession>
<dbReference type="AlphaFoldDB" id="L1MFN8"/>
<dbReference type="EMBL" id="AMEM01000018">
    <property type="protein sequence ID" value="EKX90052.1"/>
    <property type="molecule type" value="Genomic_DNA"/>
</dbReference>
<proteinExistence type="predicted"/>
<gene>
    <name evidence="1" type="ORF">HMPREF9997_01260</name>
</gene>
<dbReference type="PATRIC" id="fig|1035195.3.peg.1133"/>
<comment type="caution">
    <text evidence="1">The sequence shown here is derived from an EMBL/GenBank/DDBJ whole genome shotgun (WGS) entry which is preliminary data.</text>
</comment>
<keyword evidence="2" id="KW-1185">Reference proteome</keyword>
<dbReference type="RefSeq" id="WP_006063496.1">
    <property type="nucleotide sequence ID" value="NZ_KB290831.1"/>
</dbReference>
<name>L1MFN8_9CORY</name>
<dbReference type="Proteomes" id="UP000010445">
    <property type="component" value="Unassembled WGS sequence"/>
</dbReference>
<evidence type="ECO:0000313" key="1">
    <source>
        <dbReference type="EMBL" id="EKX90052.1"/>
    </source>
</evidence>
<sequence>MIAYRLTALQYGRVILEPSHPTRRLGVVETSVNVYDPAFTSYTEGSALTQPLQHLKKHMPQETIIELSSLIFSKYPGEVVDESYPGGRRQAMDDFTAWMIDDELAGGSMIEHSWTTLQFGPVAVVSTLRSTTTMAAHGNGLYMEWDNKSSELPVEVNMPLDLLRITVEPNQIGTVVQGLLRKERRLLDQDYNGGYMQAVRDFTDWMRR</sequence>
<protein>
    <submittedName>
        <fullName evidence="1">Uncharacterized protein</fullName>
    </submittedName>
</protein>